<dbReference type="Proteomes" id="UP000053789">
    <property type="component" value="Unassembled WGS sequence"/>
</dbReference>
<dbReference type="AlphaFoldDB" id="A0A0D2HQX4"/>
<dbReference type="InterPro" id="IPR017945">
    <property type="entry name" value="DHBP_synth_RibB-like_a/b_dom"/>
</dbReference>
<dbReference type="PROSITE" id="PS51163">
    <property type="entry name" value="YRDC"/>
    <property type="match status" value="1"/>
</dbReference>
<sequence>MGAPDVKADARRVFEVISAGGIAIIPSSMGYALASSTTEALEKMFKTKRRGAHKRHAMGGNYALHQELHVMQPEHEEIVRCLTQDFDLPLAVIAKYDQDHPMFKHIDQPTMDALTVDGTLAMLINGGALQDELANLMREAKLPLLGSSANISGTGTKYVVQDINQEILDIADIVIDYGLVKFGYHGRSSTMINFSGPTPEIVRIGVCYDVIKDHLKRFWDIEIPPDPGMSALPSGHLKTLPPLESLEKLVAVP</sequence>
<accession>A0A0D2HQX4</accession>
<keyword evidence="4" id="KW-1185">Reference proteome</keyword>
<evidence type="ECO:0000313" key="4">
    <source>
        <dbReference type="Proteomes" id="UP000053789"/>
    </source>
</evidence>
<protein>
    <recommendedName>
        <fullName evidence="1">Threonylcarbamoyl-AMP synthase</fullName>
    </recommendedName>
</protein>
<evidence type="ECO:0000313" key="3">
    <source>
        <dbReference type="EMBL" id="KIW93255.1"/>
    </source>
</evidence>
<dbReference type="EMBL" id="KN846987">
    <property type="protein sequence ID" value="KIW93255.1"/>
    <property type="molecule type" value="Genomic_DNA"/>
</dbReference>
<dbReference type="GeneID" id="27698788"/>
<dbReference type="InterPro" id="IPR006070">
    <property type="entry name" value="Sua5-like_dom"/>
</dbReference>
<name>A0A0D2HQX4_CLAB1</name>
<feature type="domain" description="YrdC-like" evidence="2">
    <location>
        <begin position="7"/>
        <end position="207"/>
    </location>
</feature>
<dbReference type="SUPFAM" id="SSF55821">
    <property type="entry name" value="YrdC/RibB"/>
    <property type="match status" value="1"/>
</dbReference>
<gene>
    <name evidence="3" type="ORF">Z519_05860</name>
</gene>
<dbReference type="RefSeq" id="XP_016619924.1">
    <property type="nucleotide sequence ID" value="XM_016763600.1"/>
</dbReference>
<evidence type="ECO:0000259" key="2">
    <source>
        <dbReference type="PROSITE" id="PS51163"/>
    </source>
</evidence>
<dbReference type="OrthoDB" id="4664297at2759"/>
<dbReference type="GO" id="GO:0003725">
    <property type="term" value="F:double-stranded RNA binding"/>
    <property type="evidence" value="ECO:0007669"/>
    <property type="project" value="InterPro"/>
</dbReference>
<dbReference type="VEuPathDB" id="FungiDB:Z519_05860"/>
<dbReference type="Gene3D" id="3.90.870.10">
    <property type="entry name" value="DHBP synthase"/>
    <property type="match status" value="1"/>
</dbReference>
<dbReference type="HOGENOM" id="CLU_1147819_0_0_1"/>
<organism evidence="3 4">
    <name type="scientific">Cladophialophora bantiana (strain ATCC 10958 / CBS 173.52 / CDC B-1940 / NIH 8579)</name>
    <name type="common">Xylohypha bantiana</name>
    <dbReference type="NCBI Taxonomy" id="1442370"/>
    <lineage>
        <taxon>Eukaryota</taxon>
        <taxon>Fungi</taxon>
        <taxon>Dikarya</taxon>
        <taxon>Ascomycota</taxon>
        <taxon>Pezizomycotina</taxon>
        <taxon>Eurotiomycetes</taxon>
        <taxon>Chaetothyriomycetidae</taxon>
        <taxon>Chaetothyriales</taxon>
        <taxon>Herpotrichiellaceae</taxon>
        <taxon>Cladophialophora</taxon>
    </lineage>
</organism>
<proteinExistence type="predicted"/>
<evidence type="ECO:0000256" key="1">
    <source>
        <dbReference type="ARBA" id="ARBA00015492"/>
    </source>
</evidence>
<reference evidence="3" key="1">
    <citation type="submission" date="2015-01" db="EMBL/GenBank/DDBJ databases">
        <title>The Genome Sequence of Cladophialophora bantiana CBS 173.52.</title>
        <authorList>
            <consortium name="The Broad Institute Genomics Platform"/>
            <person name="Cuomo C."/>
            <person name="de Hoog S."/>
            <person name="Gorbushina A."/>
            <person name="Stielow B."/>
            <person name="Teixiera M."/>
            <person name="Abouelleil A."/>
            <person name="Chapman S.B."/>
            <person name="Priest M."/>
            <person name="Young S.K."/>
            <person name="Wortman J."/>
            <person name="Nusbaum C."/>
            <person name="Birren B."/>
        </authorList>
    </citation>
    <scope>NUCLEOTIDE SEQUENCE [LARGE SCALE GENOMIC DNA]</scope>
    <source>
        <strain evidence="3">CBS 173.52</strain>
    </source>
</reference>
<dbReference type="Pfam" id="PF01300">
    <property type="entry name" value="Sua5_yciO_yrdC"/>
    <property type="match status" value="1"/>
</dbReference>